<name>A0ABP6TCP8_9ACTN</name>
<dbReference type="PANTHER" id="PTHR12169:SF6">
    <property type="entry name" value="AFG1-LIKE ATPASE"/>
    <property type="match status" value="1"/>
</dbReference>
<dbReference type="RefSeq" id="WP_345733456.1">
    <property type="nucleotide sequence ID" value="NZ_BAAAYN010000070.1"/>
</dbReference>
<proteinExistence type="predicted"/>
<reference evidence="4" key="1">
    <citation type="journal article" date="2019" name="Int. J. Syst. Evol. Microbiol.">
        <title>The Global Catalogue of Microorganisms (GCM) 10K type strain sequencing project: providing services to taxonomists for standard genome sequencing and annotation.</title>
        <authorList>
            <consortium name="The Broad Institute Genomics Platform"/>
            <consortium name="The Broad Institute Genome Sequencing Center for Infectious Disease"/>
            <person name="Wu L."/>
            <person name="Ma J."/>
        </authorList>
    </citation>
    <scope>NUCLEOTIDE SEQUENCE [LARGE SCALE GENOMIC DNA]</scope>
    <source>
        <strain evidence="4">JCM 9458</strain>
    </source>
</reference>
<dbReference type="NCBIfam" id="NF040713">
    <property type="entry name" value="ZapE"/>
    <property type="match status" value="1"/>
</dbReference>
<evidence type="ECO:0000313" key="3">
    <source>
        <dbReference type="EMBL" id="GAA3397756.1"/>
    </source>
</evidence>
<keyword evidence="1" id="KW-0547">Nucleotide-binding</keyword>
<evidence type="ECO:0000256" key="1">
    <source>
        <dbReference type="ARBA" id="ARBA00022741"/>
    </source>
</evidence>
<dbReference type="InterPro" id="IPR027417">
    <property type="entry name" value="P-loop_NTPase"/>
</dbReference>
<evidence type="ECO:0000256" key="2">
    <source>
        <dbReference type="ARBA" id="ARBA00022840"/>
    </source>
</evidence>
<protein>
    <submittedName>
        <fullName evidence="3">Cell division protein ZapE</fullName>
    </submittedName>
</protein>
<dbReference type="GO" id="GO:0051301">
    <property type="term" value="P:cell division"/>
    <property type="evidence" value="ECO:0007669"/>
    <property type="project" value="UniProtKB-KW"/>
</dbReference>
<dbReference type="Proteomes" id="UP001501676">
    <property type="component" value="Unassembled WGS sequence"/>
</dbReference>
<dbReference type="InterPro" id="IPR005654">
    <property type="entry name" value="ATPase_AFG1-like"/>
</dbReference>
<dbReference type="Gene3D" id="3.40.50.300">
    <property type="entry name" value="P-loop containing nucleotide triphosphate hydrolases"/>
    <property type="match status" value="1"/>
</dbReference>
<dbReference type="SUPFAM" id="SSF52540">
    <property type="entry name" value="P-loop containing nucleoside triphosphate hydrolases"/>
    <property type="match status" value="1"/>
</dbReference>
<comment type="caution">
    <text evidence="3">The sequence shown here is derived from an EMBL/GenBank/DDBJ whole genome shotgun (WGS) entry which is preliminary data.</text>
</comment>
<sequence>MSEPAVDVRPRRLSGRQPQVAPARLVAELVPPPRFAAARFETYRPDPQEPSQAAALAAMRGFAERLSAPPPRKGLFRRSAPARAGRPGIYLDGGFGVGKTHLLTSLWHAAPKPAGYGTFVELTHLVGALGFAGTVDALGTLRLLCVDEFELDDPGDTVLVSSLLTRLVERGVALAATSNTLPDKLGEGRFAAEDFLREIQALSQQFDAVRVDGPDYRHRDAVEAPEPLDEDVVRERVEAHPAATSDDWPTLLGHLASLHPSRYGALLDGVEAVGLTGLAAVPDQNTALRVVVLVDRLYDRSLPVFASGCPVDQIFTPEMLAGGYRKKYLRALSRLGALAREGNALR</sequence>
<keyword evidence="3" id="KW-0131">Cell cycle</keyword>
<dbReference type="PANTHER" id="PTHR12169">
    <property type="entry name" value="ATPASE N2B"/>
    <property type="match status" value="1"/>
</dbReference>
<keyword evidence="2" id="KW-0067">ATP-binding</keyword>
<evidence type="ECO:0000313" key="4">
    <source>
        <dbReference type="Proteomes" id="UP001501676"/>
    </source>
</evidence>
<accession>A0ABP6TCP8</accession>
<gene>
    <name evidence="3" type="primary">zapE</name>
    <name evidence="3" type="ORF">GCM10020369_78990</name>
</gene>
<dbReference type="Pfam" id="PF03969">
    <property type="entry name" value="AFG1_ATPase"/>
    <property type="match status" value="2"/>
</dbReference>
<dbReference type="EMBL" id="BAAAYN010000070">
    <property type="protein sequence ID" value="GAA3397756.1"/>
    <property type="molecule type" value="Genomic_DNA"/>
</dbReference>
<keyword evidence="4" id="KW-1185">Reference proteome</keyword>
<organism evidence="3 4">
    <name type="scientific">Cryptosporangium minutisporangium</name>
    <dbReference type="NCBI Taxonomy" id="113569"/>
    <lineage>
        <taxon>Bacteria</taxon>
        <taxon>Bacillati</taxon>
        <taxon>Actinomycetota</taxon>
        <taxon>Actinomycetes</taxon>
        <taxon>Cryptosporangiales</taxon>
        <taxon>Cryptosporangiaceae</taxon>
        <taxon>Cryptosporangium</taxon>
    </lineage>
</organism>
<keyword evidence="3" id="KW-0132">Cell division</keyword>